<comment type="caution">
    <text evidence="5">The sequence shown here is derived from an EMBL/GenBank/DDBJ whole genome shotgun (WGS) entry which is preliminary data.</text>
</comment>
<proteinExistence type="predicted"/>
<keyword evidence="1" id="KW-0805">Transcription regulation</keyword>
<evidence type="ECO:0000259" key="4">
    <source>
        <dbReference type="PROSITE" id="PS50937"/>
    </source>
</evidence>
<dbReference type="InterPro" id="IPR047057">
    <property type="entry name" value="MerR_fam"/>
</dbReference>
<protein>
    <submittedName>
        <fullName evidence="5">Helix-turn-helix domain-containing protein</fullName>
    </submittedName>
</protein>
<reference evidence="5" key="1">
    <citation type="submission" date="2023-08" db="EMBL/GenBank/DDBJ databases">
        <authorList>
            <consortium name="Clinical and Environmental Microbiology Branch: Whole genome sequencing antimicrobial resistance pathogens in the healthcare setting"/>
        </authorList>
    </citation>
    <scope>NUCLEOTIDE SEQUENCE</scope>
    <source>
        <strain evidence="5">2023CJ-00293</strain>
    </source>
</reference>
<dbReference type="PROSITE" id="PS00552">
    <property type="entry name" value="HTH_MERR_1"/>
    <property type="match status" value="1"/>
</dbReference>
<dbReference type="Pfam" id="PF00376">
    <property type="entry name" value="MerR"/>
    <property type="match status" value="1"/>
</dbReference>
<dbReference type="GO" id="GO:0003677">
    <property type="term" value="F:DNA binding"/>
    <property type="evidence" value="ECO:0007669"/>
    <property type="project" value="UniProtKB-KW"/>
</dbReference>
<evidence type="ECO:0000256" key="2">
    <source>
        <dbReference type="ARBA" id="ARBA00023125"/>
    </source>
</evidence>
<name>A0AAI9CJB9_STEMA</name>
<accession>A0AAI9CJB9</accession>
<dbReference type="SMART" id="SM00422">
    <property type="entry name" value="HTH_MERR"/>
    <property type="match status" value="1"/>
</dbReference>
<dbReference type="SUPFAM" id="SSF46955">
    <property type="entry name" value="Putative DNA-binding domain"/>
    <property type="match status" value="1"/>
</dbReference>
<dbReference type="PROSITE" id="PS50937">
    <property type="entry name" value="HTH_MERR_2"/>
    <property type="match status" value="1"/>
</dbReference>
<gene>
    <name evidence="5" type="ORF">REH87_001305</name>
</gene>
<dbReference type="Gene3D" id="1.10.1660.10">
    <property type="match status" value="1"/>
</dbReference>
<evidence type="ECO:0000313" key="5">
    <source>
        <dbReference type="EMBL" id="EKZ1926313.1"/>
    </source>
</evidence>
<dbReference type="RefSeq" id="WP_005411457.1">
    <property type="nucleotide sequence ID" value="NZ_JAEDWP010000020.1"/>
</dbReference>
<evidence type="ECO:0000256" key="1">
    <source>
        <dbReference type="ARBA" id="ARBA00023015"/>
    </source>
</evidence>
<keyword evidence="2" id="KW-0238">DNA-binding</keyword>
<dbReference type="PRINTS" id="PR00040">
    <property type="entry name" value="HTHMERR"/>
</dbReference>
<sequence length="144" mass="15891">MKISDAAAASGCHLETIRYYERIGLLPRPARSGNGYRVYGVPDIERLRFIARGRDLGFSLEEVRSLLQLAGDEGLSCVDVDRLARSHLSDIRARMADLQRMANELERVIASCHGGQRAECTILSTLRRPASEDSLREGSSKSAS</sequence>
<dbReference type="GO" id="GO:0003700">
    <property type="term" value="F:DNA-binding transcription factor activity"/>
    <property type="evidence" value="ECO:0007669"/>
    <property type="project" value="InterPro"/>
</dbReference>
<dbReference type="Proteomes" id="UP001225498">
    <property type="component" value="Unassembled WGS sequence"/>
</dbReference>
<dbReference type="Pfam" id="PF09278">
    <property type="entry name" value="MerR-DNA-bind"/>
    <property type="match status" value="1"/>
</dbReference>
<dbReference type="InterPro" id="IPR009061">
    <property type="entry name" value="DNA-bd_dom_put_sf"/>
</dbReference>
<evidence type="ECO:0000256" key="3">
    <source>
        <dbReference type="ARBA" id="ARBA00023163"/>
    </source>
</evidence>
<dbReference type="InterPro" id="IPR000551">
    <property type="entry name" value="MerR-type_HTH_dom"/>
</dbReference>
<dbReference type="InterPro" id="IPR015358">
    <property type="entry name" value="Tscrpt_reg_MerR_DNA-bd"/>
</dbReference>
<dbReference type="AlphaFoldDB" id="A0AAI9CJB9"/>
<dbReference type="PANTHER" id="PTHR30204:SF94">
    <property type="entry name" value="HEAVY METAL-DEPENDENT TRANSCRIPTIONAL REGULATOR HI_0293-RELATED"/>
    <property type="match status" value="1"/>
</dbReference>
<dbReference type="CDD" id="cd04785">
    <property type="entry name" value="HTH_CadR-PbrR-like"/>
    <property type="match status" value="1"/>
</dbReference>
<evidence type="ECO:0000313" key="6">
    <source>
        <dbReference type="Proteomes" id="UP001225498"/>
    </source>
</evidence>
<organism evidence="5 6">
    <name type="scientific">Stenotrophomonas maltophilia</name>
    <name type="common">Pseudomonas maltophilia</name>
    <name type="synonym">Xanthomonas maltophilia</name>
    <dbReference type="NCBI Taxonomy" id="40324"/>
    <lineage>
        <taxon>Bacteria</taxon>
        <taxon>Pseudomonadati</taxon>
        <taxon>Pseudomonadota</taxon>
        <taxon>Gammaproteobacteria</taxon>
        <taxon>Lysobacterales</taxon>
        <taxon>Lysobacteraceae</taxon>
        <taxon>Stenotrophomonas</taxon>
        <taxon>Stenotrophomonas maltophilia group</taxon>
    </lineage>
</organism>
<dbReference type="PANTHER" id="PTHR30204">
    <property type="entry name" value="REDOX-CYCLING DRUG-SENSING TRANSCRIPTIONAL ACTIVATOR SOXR"/>
    <property type="match status" value="1"/>
</dbReference>
<dbReference type="EMBL" id="ABLTIR010000018">
    <property type="protein sequence ID" value="EKZ1926313.1"/>
    <property type="molecule type" value="Genomic_DNA"/>
</dbReference>
<feature type="domain" description="HTH merR-type" evidence="4">
    <location>
        <begin position="1"/>
        <end position="69"/>
    </location>
</feature>
<keyword evidence="3" id="KW-0804">Transcription</keyword>